<dbReference type="Proteomes" id="UP000317893">
    <property type="component" value="Unassembled WGS sequence"/>
</dbReference>
<evidence type="ECO:0000259" key="1">
    <source>
        <dbReference type="PROSITE" id="PS51186"/>
    </source>
</evidence>
<sequence length="264" mass="28171">MDPVEVRAAYDEHLRRRADPGPRGRLEVDGPVVRVVAADPGDTEAWQAVLWSDLDGLAPARVDAVVAAQVERFAGTDWEWKLHSYDAPTDLPRRLVAAGLAPEQEEALMVAEISDLDLDVRPPDGVRLEPVTGPEGAARLVAVHDAVFGGDHASVGRRVLEGLAADPPTTAAVVASAGDLPVSSGRLELHHGTPFASIWGGGTLPEWRGRGVFRALVAHRSRVAADAGFRWLQVDALPPSRPILARLGFVELGTTTPYAPGRAR</sequence>
<dbReference type="EMBL" id="VFMN01000001">
    <property type="protein sequence ID" value="TQJ08519.1"/>
    <property type="molecule type" value="Genomic_DNA"/>
</dbReference>
<name>A0A542DZQ2_9MICO</name>
<proteinExistence type="predicted"/>
<protein>
    <recommendedName>
        <fullName evidence="1">N-acetyltransferase domain-containing protein</fullName>
    </recommendedName>
</protein>
<feature type="domain" description="N-acetyltransferase" evidence="1">
    <location>
        <begin position="126"/>
        <end position="264"/>
    </location>
</feature>
<dbReference type="CDD" id="cd04301">
    <property type="entry name" value="NAT_SF"/>
    <property type="match status" value="1"/>
</dbReference>
<evidence type="ECO:0000313" key="2">
    <source>
        <dbReference type="EMBL" id="TQJ08519.1"/>
    </source>
</evidence>
<dbReference type="RefSeq" id="WP_141848028.1">
    <property type="nucleotide sequence ID" value="NZ_BAAAPR010000004.1"/>
</dbReference>
<dbReference type="InterPro" id="IPR016181">
    <property type="entry name" value="Acyl_CoA_acyltransferase"/>
</dbReference>
<dbReference type="GO" id="GO:0016747">
    <property type="term" value="F:acyltransferase activity, transferring groups other than amino-acyl groups"/>
    <property type="evidence" value="ECO:0007669"/>
    <property type="project" value="InterPro"/>
</dbReference>
<keyword evidence="3" id="KW-1185">Reference proteome</keyword>
<comment type="caution">
    <text evidence="2">The sequence shown here is derived from an EMBL/GenBank/DDBJ whole genome shotgun (WGS) entry which is preliminary data.</text>
</comment>
<accession>A0A542DZQ2</accession>
<dbReference type="AlphaFoldDB" id="A0A542DZQ2"/>
<gene>
    <name evidence="2" type="ORF">FB458_1609</name>
</gene>
<evidence type="ECO:0000313" key="3">
    <source>
        <dbReference type="Proteomes" id="UP000317893"/>
    </source>
</evidence>
<organism evidence="2 3">
    <name type="scientific">Lapillicoccus jejuensis</name>
    <dbReference type="NCBI Taxonomy" id="402171"/>
    <lineage>
        <taxon>Bacteria</taxon>
        <taxon>Bacillati</taxon>
        <taxon>Actinomycetota</taxon>
        <taxon>Actinomycetes</taxon>
        <taxon>Micrococcales</taxon>
        <taxon>Intrasporangiaceae</taxon>
        <taxon>Lapillicoccus</taxon>
    </lineage>
</organism>
<reference evidence="2 3" key="1">
    <citation type="submission" date="2019-06" db="EMBL/GenBank/DDBJ databases">
        <title>Sequencing the genomes of 1000 actinobacteria strains.</title>
        <authorList>
            <person name="Klenk H.-P."/>
        </authorList>
    </citation>
    <scope>NUCLEOTIDE SEQUENCE [LARGE SCALE GENOMIC DNA]</scope>
    <source>
        <strain evidence="2 3">DSM 18607</strain>
    </source>
</reference>
<dbReference type="PROSITE" id="PS51186">
    <property type="entry name" value="GNAT"/>
    <property type="match status" value="1"/>
</dbReference>
<dbReference type="OrthoDB" id="164800at2"/>
<dbReference type="SUPFAM" id="SSF55729">
    <property type="entry name" value="Acyl-CoA N-acyltransferases (Nat)"/>
    <property type="match status" value="1"/>
</dbReference>
<dbReference type="InterPro" id="IPR000182">
    <property type="entry name" value="GNAT_dom"/>
</dbReference>
<dbReference type="Gene3D" id="3.40.630.30">
    <property type="match status" value="1"/>
</dbReference>